<dbReference type="GO" id="GO:0006355">
    <property type="term" value="P:regulation of DNA-templated transcription"/>
    <property type="evidence" value="ECO:0007669"/>
    <property type="project" value="InterPro"/>
</dbReference>
<name>A0A1Y6BVW8_9PROT</name>
<reference evidence="3 4" key="1">
    <citation type="submission" date="2017-04" db="EMBL/GenBank/DDBJ databases">
        <authorList>
            <person name="Afonso C.L."/>
            <person name="Miller P.J."/>
            <person name="Scott M.A."/>
            <person name="Spackman E."/>
            <person name="Goraichik I."/>
            <person name="Dimitrov K.M."/>
            <person name="Suarez D.L."/>
            <person name="Swayne D.E."/>
        </authorList>
    </citation>
    <scope>NUCLEOTIDE SEQUENCE [LARGE SCALE GENOMIC DNA]</scope>
    <source>
        <strain evidence="3 4">USBA 355</strain>
    </source>
</reference>
<proteinExistence type="predicted"/>
<dbReference type="SUPFAM" id="SSF47598">
    <property type="entry name" value="Ribbon-helix-helix"/>
    <property type="match status" value="1"/>
</dbReference>
<dbReference type="InterPro" id="IPR010985">
    <property type="entry name" value="Ribbon_hlx_hlx"/>
</dbReference>
<feature type="domain" description="Antitoxin FitA-like ribbon-helix-helix" evidence="2">
    <location>
        <begin position="2"/>
        <end position="39"/>
    </location>
</feature>
<feature type="region of interest" description="Disordered" evidence="1">
    <location>
        <begin position="58"/>
        <end position="78"/>
    </location>
</feature>
<dbReference type="AlphaFoldDB" id="A0A1Y6BVW8"/>
<dbReference type="InterPro" id="IPR013321">
    <property type="entry name" value="Arc_rbn_hlx_hlx"/>
</dbReference>
<evidence type="ECO:0000259" key="2">
    <source>
        <dbReference type="Pfam" id="PF22513"/>
    </source>
</evidence>
<dbReference type="EMBL" id="FWZX01000008">
    <property type="protein sequence ID" value="SMF23626.1"/>
    <property type="molecule type" value="Genomic_DNA"/>
</dbReference>
<dbReference type="Gene3D" id="1.10.1220.10">
    <property type="entry name" value="Met repressor-like"/>
    <property type="match status" value="1"/>
</dbReference>
<dbReference type="RefSeq" id="WP_085122924.1">
    <property type="nucleotide sequence ID" value="NZ_FWZX01000008.1"/>
</dbReference>
<dbReference type="InterPro" id="IPR053853">
    <property type="entry name" value="FitA-like_RHH"/>
</dbReference>
<organism evidence="3 4">
    <name type="scientific">Tistlia consotensis USBA 355</name>
    <dbReference type="NCBI Taxonomy" id="560819"/>
    <lineage>
        <taxon>Bacteria</taxon>
        <taxon>Pseudomonadati</taxon>
        <taxon>Pseudomonadota</taxon>
        <taxon>Alphaproteobacteria</taxon>
        <taxon>Rhodospirillales</taxon>
        <taxon>Rhodovibrionaceae</taxon>
        <taxon>Tistlia</taxon>
    </lineage>
</organism>
<accession>A0A1Y6BVW8</accession>
<evidence type="ECO:0000313" key="3">
    <source>
        <dbReference type="EMBL" id="SMF23626.1"/>
    </source>
</evidence>
<sequence>MPTVTIRDVDEETLTRLRKRAAEEHRSLSAEIRMILQEQASRPTRSERIARVEKIAAMTPKDRPQTDSTRLVREDRDR</sequence>
<gene>
    <name evidence="3" type="ORF">SAMN05428998_10829</name>
</gene>
<dbReference type="Pfam" id="PF22513">
    <property type="entry name" value="FitA-like_RHH"/>
    <property type="match status" value="1"/>
</dbReference>
<dbReference type="STRING" id="560819.SAMN05428998_10829"/>
<keyword evidence="4" id="KW-1185">Reference proteome</keyword>
<protein>
    <recommendedName>
        <fullName evidence="2">Antitoxin FitA-like ribbon-helix-helix domain-containing protein</fullName>
    </recommendedName>
</protein>
<evidence type="ECO:0000313" key="4">
    <source>
        <dbReference type="Proteomes" id="UP000192917"/>
    </source>
</evidence>
<dbReference type="Proteomes" id="UP000192917">
    <property type="component" value="Unassembled WGS sequence"/>
</dbReference>
<evidence type="ECO:0000256" key="1">
    <source>
        <dbReference type="SAM" id="MobiDB-lite"/>
    </source>
</evidence>